<comment type="caution">
    <text evidence="7">The sequence shown here is derived from an EMBL/GenBank/DDBJ whole genome shotgun (WGS) entry which is preliminary data.</text>
</comment>
<dbReference type="InterPro" id="IPR009057">
    <property type="entry name" value="Homeodomain-like_sf"/>
</dbReference>
<dbReference type="PANTHER" id="PTHR30055:SF234">
    <property type="entry name" value="HTH-TYPE TRANSCRIPTIONAL REGULATOR BETI"/>
    <property type="match status" value="1"/>
</dbReference>
<dbReference type="InterPro" id="IPR050109">
    <property type="entry name" value="HTH-type_TetR-like_transc_reg"/>
</dbReference>
<dbReference type="SUPFAM" id="SSF46689">
    <property type="entry name" value="Homeodomain-like"/>
    <property type="match status" value="1"/>
</dbReference>
<keyword evidence="1" id="KW-0678">Repressor</keyword>
<evidence type="ECO:0000256" key="2">
    <source>
        <dbReference type="ARBA" id="ARBA00023015"/>
    </source>
</evidence>
<evidence type="ECO:0000256" key="3">
    <source>
        <dbReference type="ARBA" id="ARBA00023125"/>
    </source>
</evidence>
<dbReference type="PROSITE" id="PS50977">
    <property type="entry name" value="HTH_TETR_2"/>
    <property type="match status" value="1"/>
</dbReference>
<evidence type="ECO:0000256" key="4">
    <source>
        <dbReference type="ARBA" id="ARBA00023163"/>
    </source>
</evidence>
<dbReference type="AlphaFoldDB" id="A0ABD5ZQE1"/>
<dbReference type="Pfam" id="PF13977">
    <property type="entry name" value="TetR_C_6"/>
    <property type="match status" value="1"/>
</dbReference>
<evidence type="ECO:0000313" key="8">
    <source>
        <dbReference type="Proteomes" id="UP001596398"/>
    </source>
</evidence>
<feature type="domain" description="HTH tetR-type" evidence="6">
    <location>
        <begin position="7"/>
        <end position="67"/>
    </location>
</feature>
<evidence type="ECO:0000256" key="5">
    <source>
        <dbReference type="PROSITE-ProRule" id="PRU00335"/>
    </source>
</evidence>
<dbReference type="InterPro" id="IPR001647">
    <property type="entry name" value="HTH_TetR"/>
</dbReference>
<reference evidence="7 8" key="1">
    <citation type="journal article" date="2019" name="Int. J. Syst. Evol. Microbiol.">
        <title>The Global Catalogue of Microorganisms (GCM) 10K type strain sequencing project: providing services to taxonomists for standard genome sequencing and annotation.</title>
        <authorList>
            <consortium name="The Broad Institute Genomics Platform"/>
            <consortium name="The Broad Institute Genome Sequencing Center for Infectious Disease"/>
            <person name="Wu L."/>
            <person name="Ma J."/>
        </authorList>
    </citation>
    <scope>NUCLEOTIDE SEQUENCE [LARGE SCALE GENOMIC DNA]</scope>
    <source>
        <strain evidence="7 8">DT85</strain>
    </source>
</reference>
<evidence type="ECO:0000259" key="6">
    <source>
        <dbReference type="PROSITE" id="PS50977"/>
    </source>
</evidence>
<keyword evidence="4" id="KW-0804">Transcription</keyword>
<proteinExistence type="predicted"/>
<dbReference type="InterPro" id="IPR039538">
    <property type="entry name" value="BetI_C"/>
</dbReference>
<sequence length="195" mass="20706">MADTVPTEAEAEIAEAVRAALAEHGYARLTTAAIAAESSKTEAGLYYHYDSKDEMVAAFLDGATGYLKRELEELSATDPEGRLREACDRLFVAADDDRRRGTNIAVMELLAHAPHNETLRGPLLELEAANLAVLEDIVAAGVEAGDFRPVDARGVAAFLLAAANGSTGFYLALGMDDVGEPLHAQVDAYIDSLLA</sequence>
<dbReference type="Gene3D" id="1.10.357.10">
    <property type="entry name" value="Tetracycline Repressor, domain 2"/>
    <property type="match status" value="1"/>
</dbReference>
<feature type="DNA-binding region" description="H-T-H motif" evidence="5">
    <location>
        <begin position="30"/>
        <end position="49"/>
    </location>
</feature>
<dbReference type="EMBL" id="JBHTAP010000001">
    <property type="protein sequence ID" value="MFC7235520.1"/>
    <property type="molecule type" value="Genomic_DNA"/>
</dbReference>
<dbReference type="GO" id="GO:0003677">
    <property type="term" value="F:DNA binding"/>
    <property type="evidence" value="ECO:0007669"/>
    <property type="project" value="UniProtKB-UniRule"/>
</dbReference>
<dbReference type="SUPFAM" id="SSF48498">
    <property type="entry name" value="Tetracyclin repressor-like, C-terminal domain"/>
    <property type="match status" value="1"/>
</dbReference>
<name>A0ABD5ZQE1_9EURY</name>
<dbReference type="PANTHER" id="PTHR30055">
    <property type="entry name" value="HTH-TYPE TRANSCRIPTIONAL REGULATOR RUTR"/>
    <property type="match status" value="1"/>
</dbReference>
<dbReference type="PRINTS" id="PR00455">
    <property type="entry name" value="HTHTETR"/>
</dbReference>
<dbReference type="GeneID" id="79267215"/>
<keyword evidence="3 5" id="KW-0238">DNA-binding</keyword>
<protein>
    <submittedName>
        <fullName evidence="7">TetR/AcrR family transcriptional regulator</fullName>
    </submittedName>
</protein>
<dbReference type="Proteomes" id="UP001596398">
    <property type="component" value="Unassembled WGS sequence"/>
</dbReference>
<gene>
    <name evidence="7" type="ORF">ACFQJ4_09365</name>
</gene>
<dbReference type="Pfam" id="PF00440">
    <property type="entry name" value="TetR_N"/>
    <property type="match status" value="1"/>
</dbReference>
<dbReference type="InterPro" id="IPR036271">
    <property type="entry name" value="Tet_transcr_reg_TetR-rel_C_sf"/>
</dbReference>
<dbReference type="RefSeq" id="WP_276233653.1">
    <property type="nucleotide sequence ID" value="NZ_CP119802.1"/>
</dbReference>
<keyword evidence="8" id="KW-1185">Reference proteome</keyword>
<organism evidence="7 8">
    <name type="scientific">Halosegnis marinus</name>
    <dbReference type="NCBI Taxonomy" id="3034023"/>
    <lineage>
        <taxon>Archaea</taxon>
        <taxon>Methanobacteriati</taxon>
        <taxon>Methanobacteriota</taxon>
        <taxon>Stenosarchaea group</taxon>
        <taxon>Halobacteria</taxon>
        <taxon>Halobacteriales</taxon>
        <taxon>Natronomonadaceae</taxon>
        <taxon>Halosegnis</taxon>
    </lineage>
</organism>
<evidence type="ECO:0000313" key="7">
    <source>
        <dbReference type="EMBL" id="MFC7235520.1"/>
    </source>
</evidence>
<evidence type="ECO:0000256" key="1">
    <source>
        <dbReference type="ARBA" id="ARBA00022491"/>
    </source>
</evidence>
<accession>A0ABD5ZQE1</accession>
<keyword evidence="2" id="KW-0805">Transcription regulation</keyword>